<sequence length="115" mass="12943">MRTRCLECRDWATHAGRCALHHAHYTAQRSIKSHSKRRAAIARGNNAAAKMRRAIRKSMGAECAHCLRFFLPSWLDVDHIKPLALGGEDVEGNVQALCKSCHKTKTAMDFGKRPF</sequence>
<dbReference type="Gene3D" id="1.10.30.50">
    <property type="match status" value="1"/>
</dbReference>
<gene>
    <name evidence="2" type="primary">55</name>
    <name evidence="2" type="ORF">SEA_VASH_55</name>
</gene>
<dbReference type="InterPro" id="IPR002711">
    <property type="entry name" value="HNH"/>
</dbReference>
<dbReference type="GO" id="GO:0008270">
    <property type="term" value="F:zinc ion binding"/>
    <property type="evidence" value="ECO:0007669"/>
    <property type="project" value="InterPro"/>
</dbReference>
<name>A0A411AYW6_9CAUD</name>
<accession>A0A411AYW6</accession>
<dbReference type="EMBL" id="MK450421">
    <property type="protein sequence ID" value="QAX93310.1"/>
    <property type="molecule type" value="Genomic_DNA"/>
</dbReference>
<evidence type="ECO:0000259" key="1">
    <source>
        <dbReference type="SMART" id="SM00507"/>
    </source>
</evidence>
<dbReference type="InterPro" id="IPR003615">
    <property type="entry name" value="HNH_nuc"/>
</dbReference>
<dbReference type="Pfam" id="PF01844">
    <property type="entry name" value="HNH"/>
    <property type="match status" value="1"/>
</dbReference>
<dbReference type="CDD" id="cd00085">
    <property type="entry name" value="HNHc"/>
    <property type="match status" value="1"/>
</dbReference>
<organism evidence="2 3">
    <name type="scientific">Streptomyces phage Vash</name>
    <dbReference type="NCBI Taxonomy" id="2510568"/>
    <lineage>
        <taxon>Viruses</taxon>
        <taxon>Duplodnaviria</taxon>
        <taxon>Heunggongvirae</taxon>
        <taxon>Uroviricota</taxon>
        <taxon>Caudoviricetes</taxon>
        <taxon>Colingsworthviridae</taxon>
        <taxon>Vashvirus</taxon>
        <taxon>Vashvirus vash</taxon>
    </lineage>
</organism>
<proteinExistence type="predicted"/>
<keyword evidence="2" id="KW-0540">Nuclease</keyword>
<evidence type="ECO:0000313" key="3">
    <source>
        <dbReference type="Proteomes" id="UP000289278"/>
    </source>
</evidence>
<dbReference type="GO" id="GO:0004519">
    <property type="term" value="F:endonuclease activity"/>
    <property type="evidence" value="ECO:0007669"/>
    <property type="project" value="UniProtKB-KW"/>
</dbReference>
<dbReference type="Proteomes" id="UP000289278">
    <property type="component" value="Segment"/>
</dbReference>
<dbReference type="SMART" id="SM00507">
    <property type="entry name" value="HNHc"/>
    <property type="match status" value="1"/>
</dbReference>
<keyword evidence="2" id="KW-0378">Hydrolase</keyword>
<dbReference type="RefSeq" id="YP_009819879.1">
    <property type="nucleotide sequence ID" value="NC_048154.1"/>
</dbReference>
<dbReference type="GO" id="GO:0003676">
    <property type="term" value="F:nucleic acid binding"/>
    <property type="evidence" value="ECO:0007669"/>
    <property type="project" value="InterPro"/>
</dbReference>
<keyword evidence="2" id="KW-0255">Endonuclease</keyword>
<feature type="domain" description="HNH nuclease" evidence="1">
    <location>
        <begin position="50"/>
        <end position="103"/>
    </location>
</feature>
<dbReference type="GeneID" id="55011301"/>
<reference evidence="2 3" key="1">
    <citation type="submission" date="2019-01" db="EMBL/GenBank/DDBJ databases">
        <authorList>
            <person name="Terrell S.O."/>
            <person name="Kelly J.L."/>
            <person name="Nayek S."/>
            <person name="Klug H.M."/>
            <person name="Layton S.R."/>
            <person name="Kim T."/>
            <person name="Hughes L.E."/>
            <person name="Garlena R.A."/>
            <person name="Russell D.A."/>
            <person name="Pope W.H."/>
            <person name="Jacobs-Sera D."/>
            <person name="Hatfull G.F."/>
        </authorList>
    </citation>
    <scope>NUCLEOTIDE SEQUENCE [LARGE SCALE GENOMIC DNA]</scope>
</reference>
<keyword evidence="3" id="KW-1185">Reference proteome</keyword>
<evidence type="ECO:0000313" key="2">
    <source>
        <dbReference type="EMBL" id="QAX93310.1"/>
    </source>
</evidence>
<dbReference type="KEGG" id="vg:55011301"/>
<protein>
    <submittedName>
        <fullName evidence="2">HNH endonuclease</fullName>
    </submittedName>
</protein>